<evidence type="ECO:0000313" key="4">
    <source>
        <dbReference type="Proteomes" id="UP000272136"/>
    </source>
</evidence>
<reference evidence="3" key="3">
    <citation type="submission" date="2019-11" db="EMBL/GenBank/DDBJ databases">
        <title>Complete genome sequence of Vibrio owensii SH-14 isolated from shrimp with acute hepatopancreatic necrosis diease.</title>
        <authorList>
            <person name="Liang X."/>
            <person name="Wang Y."/>
        </authorList>
    </citation>
    <scope>NUCLEOTIDE SEQUENCE</scope>
    <source>
        <strain evidence="3">SH14</strain>
    </source>
</reference>
<gene>
    <name evidence="3" type="ORF">APZ19_19210</name>
    <name evidence="2" type="ORF">D0812_22200</name>
</gene>
<feature type="region of interest" description="Disordered" evidence="1">
    <location>
        <begin position="64"/>
        <end position="100"/>
    </location>
</feature>
<dbReference type="EMBL" id="CP045860">
    <property type="protein sequence ID" value="QGH49249.1"/>
    <property type="molecule type" value="Genomic_DNA"/>
</dbReference>
<dbReference type="Proteomes" id="UP000390336">
    <property type="component" value="Chromosome 2"/>
</dbReference>
<keyword evidence="4" id="KW-1185">Reference proteome</keyword>
<evidence type="ECO:0000313" key="2">
    <source>
        <dbReference type="EMBL" id="AYO17104.1"/>
    </source>
</evidence>
<proteinExistence type="predicted"/>
<organism evidence="3 5">
    <name type="scientific">Vibrio owensii</name>
    <dbReference type="NCBI Taxonomy" id="696485"/>
    <lineage>
        <taxon>Bacteria</taxon>
        <taxon>Pseudomonadati</taxon>
        <taxon>Pseudomonadota</taxon>
        <taxon>Gammaproteobacteria</taxon>
        <taxon>Vibrionales</taxon>
        <taxon>Vibrionaceae</taxon>
        <taxon>Vibrio</taxon>
    </lineage>
</organism>
<protein>
    <submittedName>
        <fullName evidence="3">Uncharacterized protein</fullName>
    </submittedName>
</protein>
<feature type="compositionally biased region" description="Polar residues" evidence="1">
    <location>
        <begin position="68"/>
        <end position="82"/>
    </location>
</feature>
<evidence type="ECO:0000313" key="5">
    <source>
        <dbReference type="Proteomes" id="UP000390336"/>
    </source>
</evidence>
<dbReference type="AlphaFoldDB" id="A0AAP9GFM1"/>
<dbReference type="Proteomes" id="UP000272136">
    <property type="component" value="Chromosome 2"/>
</dbReference>
<reference evidence="2 4" key="2">
    <citation type="submission" date="2018-10" db="EMBL/GenBank/DDBJ databases">
        <title>Whole Genome of Vibrio owensii strain 170502, isolated from Acute Hepatopancreatic Necrosis Disease (AHPND) shrimp.</title>
        <authorList>
            <person name="Yan M."/>
            <person name="Wang X."/>
            <person name="Wang Y."/>
        </authorList>
    </citation>
    <scope>NUCLEOTIDE SEQUENCE [LARGE SCALE GENOMIC DNA]</scope>
    <source>
        <strain evidence="2 4">1700302</strain>
    </source>
</reference>
<reference evidence="3 5" key="1">
    <citation type="journal article" date="2015" name="Genome Announc.">
        <title>Draft Genome Sequence of Vibrio owensii Strain SH-14, Which Causes Shrimp Acute Hepatopancreatic Necrosis Disease.</title>
        <authorList>
            <person name="Liu L."/>
            <person name="Xiao J."/>
            <person name="Xia X."/>
            <person name="Pan Y."/>
            <person name="Yan S."/>
            <person name="Wang Y."/>
        </authorList>
    </citation>
    <scope>NUCLEOTIDE SEQUENCE [LARGE SCALE GENOMIC DNA]</scope>
    <source>
        <strain evidence="3 5">SH14</strain>
    </source>
</reference>
<dbReference type="EMBL" id="CP033138">
    <property type="protein sequence ID" value="AYO17104.1"/>
    <property type="molecule type" value="Genomic_DNA"/>
</dbReference>
<name>A0AAP9GFM1_9VIBR</name>
<accession>A0AAP9GFM1</accession>
<evidence type="ECO:0000313" key="3">
    <source>
        <dbReference type="EMBL" id="QGH49249.1"/>
    </source>
</evidence>
<dbReference type="RefSeq" id="WP_054823341.1">
    <property type="nucleotide sequence ID" value="NZ_CP033138.1"/>
</dbReference>
<sequence>MDLSSYSSGNNYVQWSGGDNSYSDTMGSITRAQYQDWLERFAPTEEKLIELATGDQLYTELENRNQETAEGNLQRAQSQAASSLEKYGLSDSRTDSQKNNLELTNALSLASMNNEGRQAVGNLQRNIIAGTSSSATQSINDLGG</sequence>
<evidence type="ECO:0000256" key="1">
    <source>
        <dbReference type="SAM" id="MobiDB-lite"/>
    </source>
</evidence>